<dbReference type="EMBL" id="JAQQXR010000017">
    <property type="protein sequence ID" value="MDC8760752.1"/>
    <property type="molecule type" value="Genomic_DNA"/>
</dbReference>
<comment type="caution">
    <text evidence="1">The sequence shown here is derived from an EMBL/GenBank/DDBJ whole genome shotgun (WGS) entry which is preliminary data.</text>
</comment>
<gene>
    <name evidence="1" type="ORF">OIK44_24510</name>
</gene>
<keyword evidence="2" id="KW-1185">Reference proteome</keyword>
<dbReference type="Gene3D" id="3.30.530.20">
    <property type="match status" value="1"/>
</dbReference>
<evidence type="ECO:0000313" key="1">
    <source>
        <dbReference type="EMBL" id="MDC8760752.1"/>
    </source>
</evidence>
<evidence type="ECO:0000313" key="2">
    <source>
        <dbReference type="Proteomes" id="UP001221208"/>
    </source>
</evidence>
<dbReference type="PANTHER" id="PTHR39332">
    <property type="entry name" value="BLL4707 PROTEIN"/>
    <property type="match status" value="1"/>
</dbReference>
<organism evidence="1 2">
    <name type="scientific">Janthinobacterium fluminis</name>
    <dbReference type="NCBI Taxonomy" id="2987524"/>
    <lineage>
        <taxon>Bacteria</taxon>
        <taxon>Pseudomonadati</taxon>
        <taxon>Pseudomonadota</taxon>
        <taxon>Betaproteobacteria</taxon>
        <taxon>Burkholderiales</taxon>
        <taxon>Oxalobacteraceae</taxon>
        <taxon>Janthinobacterium</taxon>
    </lineage>
</organism>
<dbReference type="RefSeq" id="WP_273674728.1">
    <property type="nucleotide sequence ID" value="NZ_JAQQXR010000017.1"/>
</dbReference>
<protein>
    <submittedName>
        <fullName evidence="1">SRPBCC family protein</fullName>
    </submittedName>
</protein>
<reference evidence="1 2" key="1">
    <citation type="submission" date="2022-10" db="EMBL/GenBank/DDBJ databases">
        <title>Janthinobacterium sp. hw3 Genome sequencing.</title>
        <authorList>
            <person name="Park S."/>
        </authorList>
    </citation>
    <scope>NUCLEOTIDE SEQUENCE [LARGE SCALE GENOMIC DNA]</scope>
    <source>
        <strain evidence="2">hw3</strain>
    </source>
</reference>
<dbReference type="Pfam" id="PF10604">
    <property type="entry name" value="Polyketide_cyc2"/>
    <property type="match status" value="1"/>
</dbReference>
<dbReference type="SUPFAM" id="SSF55961">
    <property type="entry name" value="Bet v1-like"/>
    <property type="match status" value="1"/>
</dbReference>
<name>A0ABT5KA91_9BURK</name>
<dbReference type="CDD" id="cd07821">
    <property type="entry name" value="PYR_PYL_RCAR_like"/>
    <property type="match status" value="1"/>
</dbReference>
<sequence>MAKVSVSVTLAAPAARVWDFIGGFHTLAEWSSSIKSSLPEQGGRVRRLKTTDGAVIAERLLHFSEAERSYSYTIISGPIPVSNYYSTLRVLGGADAADCTAEWSGQFDAVEGVEDAMVGVFQHLYESAFLDLKRIMGI</sequence>
<dbReference type="Proteomes" id="UP001221208">
    <property type="component" value="Unassembled WGS sequence"/>
</dbReference>
<dbReference type="PANTHER" id="PTHR39332:SF7">
    <property type="entry name" value="SRPBCC FAMILY PROTEIN"/>
    <property type="match status" value="1"/>
</dbReference>
<dbReference type="InterPro" id="IPR019587">
    <property type="entry name" value="Polyketide_cyclase/dehydratase"/>
</dbReference>
<accession>A0ABT5KA91</accession>
<proteinExistence type="predicted"/>
<dbReference type="InterPro" id="IPR023393">
    <property type="entry name" value="START-like_dom_sf"/>
</dbReference>